<feature type="compositionally biased region" description="Basic residues" evidence="1">
    <location>
        <begin position="125"/>
        <end position="149"/>
    </location>
</feature>
<dbReference type="EMBL" id="CH940647">
    <property type="protein sequence ID" value="EDW70368.2"/>
    <property type="molecule type" value="Genomic_DNA"/>
</dbReference>
<accession>B4LFW9</accession>
<dbReference type="AlphaFoldDB" id="B4LFW9"/>
<dbReference type="STRING" id="7244.B4LFW9"/>
<protein>
    <submittedName>
        <fullName evidence="2">Uncharacterized protein</fullName>
    </submittedName>
</protein>
<dbReference type="eggNOG" id="ENOG502T6VG">
    <property type="taxonomic scope" value="Eukaryota"/>
</dbReference>
<reference evidence="2 3" key="1">
    <citation type="journal article" date="2007" name="Nature">
        <title>Evolution of genes and genomes on the Drosophila phylogeny.</title>
        <authorList>
            <consortium name="Drosophila 12 Genomes Consortium"/>
            <person name="Clark A.G."/>
            <person name="Eisen M.B."/>
            <person name="Smith D.R."/>
            <person name="Bergman C.M."/>
            <person name="Oliver B."/>
            <person name="Markow T.A."/>
            <person name="Kaufman T.C."/>
            <person name="Kellis M."/>
            <person name="Gelbart W."/>
            <person name="Iyer V.N."/>
            <person name="Pollard D.A."/>
            <person name="Sackton T.B."/>
            <person name="Larracuente A.M."/>
            <person name="Singh N.D."/>
            <person name="Abad J.P."/>
            <person name="Abt D.N."/>
            <person name="Adryan B."/>
            <person name="Aguade M."/>
            <person name="Akashi H."/>
            <person name="Anderson W.W."/>
            <person name="Aquadro C.F."/>
            <person name="Ardell D.H."/>
            <person name="Arguello R."/>
            <person name="Artieri C.G."/>
            <person name="Barbash D.A."/>
            <person name="Barker D."/>
            <person name="Barsanti P."/>
            <person name="Batterham P."/>
            <person name="Batzoglou S."/>
            <person name="Begun D."/>
            <person name="Bhutkar A."/>
            <person name="Blanco E."/>
            <person name="Bosak S.A."/>
            <person name="Bradley R.K."/>
            <person name="Brand A.D."/>
            <person name="Brent M.R."/>
            <person name="Brooks A.N."/>
            <person name="Brown R.H."/>
            <person name="Butlin R.K."/>
            <person name="Caggese C."/>
            <person name="Calvi B.R."/>
            <person name="Bernardo de Carvalho A."/>
            <person name="Caspi A."/>
            <person name="Castrezana S."/>
            <person name="Celniker S.E."/>
            <person name="Chang J.L."/>
            <person name="Chapple C."/>
            <person name="Chatterji S."/>
            <person name="Chinwalla A."/>
            <person name="Civetta A."/>
            <person name="Clifton S.W."/>
            <person name="Comeron J.M."/>
            <person name="Costello J.C."/>
            <person name="Coyne J.A."/>
            <person name="Daub J."/>
            <person name="David R.G."/>
            <person name="Delcher A.L."/>
            <person name="Delehaunty K."/>
            <person name="Do C.B."/>
            <person name="Ebling H."/>
            <person name="Edwards K."/>
            <person name="Eickbush T."/>
            <person name="Evans J.D."/>
            <person name="Filipski A."/>
            <person name="Findeiss S."/>
            <person name="Freyhult E."/>
            <person name="Fulton L."/>
            <person name="Fulton R."/>
            <person name="Garcia A.C."/>
            <person name="Gardiner A."/>
            <person name="Garfield D.A."/>
            <person name="Garvin B.E."/>
            <person name="Gibson G."/>
            <person name="Gilbert D."/>
            <person name="Gnerre S."/>
            <person name="Godfrey J."/>
            <person name="Good R."/>
            <person name="Gotea V."/>
            <person name="Gravely B."/>
            <person name="Greenberg A.J."/>
            <person name="Griffiths-Jones S."/>
            <person name="Gross S."/>
            <person name="Guigo R."/>
            <person name="Gustafson E.A."/>
            <person name="Haerty W."/>
            <person name="Hahn M.W."/>
            <person name="Halligan D.L."/>
            <person name="Halpern A.L."/>
            <person name="Halter G.M."/>
            <person name="Han M.V."/>
            <person name="Heger A."/>
            <person name="Hillier L."/>
            <person name="Hinrichs A.S."/>
            <person name="Holmes I."/>
            <person name="Hoskins R.A."/>
            <person name="Hubisz M.J."/>
            <person name="Hultmark D."/>
            <person name="Huntley M.A."/>
            <person name="Jaffe D.B."/>
            <person name="Jagadeeshan S."/>
            <person name="Jeck W.R."/>
            <person name="Johnson J."/>
            <person name="Jones C.D."/>
            <person name="Jordan W.C."/>
            <person name="Karpen G.H."/>
            <person name="Kataoka E."/>
            <person name="Keightley P.D."/>
            <person name="Kheradpour P."/>
            <person name="Kirkness E.F."/>
            <person name="Koerich L.B."/>
            <person name="Kristiansen K."/>
            <person name="Kudrna D."/>
            <person name="Kulathinal R.J."/>
            <person name="Kumar S."/>
            <person name="Kwok R."/>
            <person name="Lander E."/>
            <person name="Langley C.H."/>
            <person name="Lapoint R."/>
            <person name="Lazzaro B.P."/>
            <person name="Lee S.J."/>
            <person name="Levesque L."/>
            <person name="Li R."/>
            <person name="Lin C.F."/>
            <person name="Lin M.F."/>
            <person name="Lindblad-Toh K."/>
            <person name="Llopart A."/>
            <person name="Long M."/>
            <person name="Low L."/>
            <person name="Lozovsky E."/>
            <person name="Lu J."/>
            <person name="Luo M."/>
            <person name="Machado C.A."/>
            <person name="Makalowski W."/>
            <person name="Marzo M."/>
            <person name="Matsuda M."/>
            <person name="Matzkin L."/>
            <person name="McAllister B."/>
            <person name="McBride C.S."/>
            <person name="McKernan B."/>
            <person name="McKernan K."/>
            <person name="Mendez-Lago M."/>
            <person name="Minx P."/>
            <person name="Mollenhauer M.U."/>
            <person name="Montooth K."/>
            <person name="Mount S.M."/>
            <person name="Mu X."/>
            <person name="Myers E."/>
            <person name="Negre B."/>
            <person name="Newfeld S."/>
            <person name="Nielsen R."/>
            <person name="Noor M.A."/>
            <person name="O'Grady P."/>
            <person name="Pachter L."/>
            <person name="Papaceit M."/>
            <person name="Parisi M.J."/>
            <person name="Parisi M."/>
            <person name="Parts L."/>
            <person name="Pedersen J.S."/>
            <person name="Pesole G."/>
            <person name="Phillippy A.M."/>
            <person name="Ponting C.P."/>
            <person name="Pop M."/>
            <person name="Porcelli D."/>
            <person name="Powell J.R."/>
            <person name="Prohaska S."/>
            <person name="Pruitt K."/>
            <person name="Puig M."/>
            <person name="Quesneville H."/>
            <person name="Ram K.R."/>
            <person name="Rand D."/>
            <person name="Rasmussen M.D."/>
            <person name="Reed L.K."/>
            <person name="Reenan R."/>
            <person name="Reily A."/>
            <person name="Remington K.A."/>
            <person name="Rieger T.T."/>
            <person name="Ritchie M.G."/>
            <person name="Robin C."/>
            <person name="Rogers Y.H."/>
            <person name="Rohde C."/>
            <person name="Rozas J."/>
            <person name="Rubenfield M.J."/>
            <person name="Ruiz A."/>
            <person name="Russo S."/>
            <person name="Salzberg S.L."/>
            <person name="Sanchez-Gracia A."/>
            <person name="Saranga D.J."/>
            <person name="Sato H."/>
            <person name="Schaeffer S.W."/>
            <person name="Schatz M.C."/>
            <person name="Schlenke T."/>
            <person name="Schwartz R."/>
            <person name="Segarra C."/>
            <person name="Singh R.S."/>
            <person name="Sirot L."/>
            <person name="Sirota M."/>
            <person name="Sisneros N.B."/>
            <person name="Smith C.D."/>
            <person name="Smith T.F."/>
            <person name="Spieth J."/>
            <person name="Stage D.E."/>
            <person name="Stark A."/>
            <person name="Stephan W."/>
            <person name="Strausberg R.L."/>
            <person name="Strempel S."/>
            <person name="Sturgill D."/>
            <person name="Sutton G."/>
            <person name="Sutton G.G."/>
            <person name="Tao W."/>
            <person name="Teichmann S."/>
            <person name="Tobari Y.N."/>
            <person name="Tomimura Y."/>
            <person name="Tsolas J.M."/>
            <person name="Valente V.L."/>
            <person name="Venter E."/>
            <person name="Venter J.C."/>
            <person name="Vicario S."/>
            <person name="Vieira F.G."/>
            <person name="Vilella A.J."/>
            <person name="Villasante A."/>
            <person name="Walenz B."/>
            <person name="Wang J."/>
            <person name="Wasserman M."/>
            <person name="Watts T."/>
            <person name="Wilson D."/>
            <person name="Wilson R.K."/>
            <person name="Wing R.A."/>
            <person name="Wolfner M.F."/>
            <person name="Wong A."/>
            <person name="Wong G.K."/>
            <person name="Wu C.I."/>
            <person name="Wu G."/>
            <person name="Yamamoto D."/>
            <person name="Yang H.P."/>
            <person name="Yang S.P."/>
            <person name="Yorke J.A."/>
            <person name="Yoshida K."/>
            <person name="Zdobnov E."/>
            <person name="Zhang P."/>
            <person name="Zhang Y."/>
            <person name="Zimin A.V."/>
            <person name="Baldwin J."/>
            <person name="Abdouelleil A."/>
            <person name="Abdulkadir J."/>
            <person name="Abebe A."/>
            <person name="Abera B."/>
            <person name="Abreu J."/>
            <person name="Acer S.C."/>
            <person name="Aftuck L."/>
            <person name="Alexander A."/>
            <person name="An P."/>
            <person name="Anderson E."/>
            <person name="Anderson S."/>
            <person name="Arachi H."/>
            <person name="Azer M."/>
            <person name="Bachantsang P."/>
            <person name="Barry A."/>
            <person name="Bayul T."/>
            <person name="Berlin A."/>
            <person name="Bessette D."/>
            <person name="Bloom T."/>
            <person name="Blye J."/>
            <person name="Boguslavskiy L."/>
            <person name="Bonnet C."/>
            <person name="Boukhgalter B."/>
            <person name="Bourzgui I."/>
            <person name="Brown A."/>
            <person name="Cahill P."/>
            <person name="Channer S."/>
            <person name="Cheshatsang Y."/>
            <person name="Chuda L."/>
            <person name="Citroen M."/>
            <person name="Collymore A."/>
            <person name="Cooke P."/>
            <person name="Costello M."/>
            <person name="D'Aco K."/>
            <person name="Daza R."/>
            <person name="De Haan G."/>
            <person name="DeGray S."/>
            <person name="DeMaso C."/>
            <person name="Dhargay N."/>
            <person name="Dooley K."/>
            <person name="Dooley E."/>
            <person name="Doricent M."/>
            <person name="Dorje P."/>
            <person name="Dorjee K."/>
            <person name="Dupes A."/>
            <person name="Elong R."/>
            <person name="Falk J."/>
            <person name="Farina A."/>
            <person name="Faro S."/>
            <person name="Ferguson D."/>
            <person name="Fisher S."/>
            <person name="Foley C.D."/>
            <person name="Franke A."/>
            <person name="Friedrich D."/>
            <person name="Gadbois L."/>
            <person name="Gearin G."/>
            <person name="Gearin C.R."/>
            <person name="Giannoukos G."/>
            <person name="Goode T."/>
            <person name="Graham J."/>
            <person name="Grandbois E."/>
            <person name="Grewal S."/>
            <person name="Gyaltsen K."/>
            <person name="Hafez N."/>
            <person name="Hagos B."/>
            <person name="Hall J."/>
            <person name="Henson C."/>
            <person name="Hollinger A."/>
            <person name="Honan T."/>
            <person name="Huard M.D."/>
            <person name="Hughes L."/>
            <person name="Hurhula B."/>
            <person name="Husby M.E."/>
            <person name="Kamat A."/>
            <person name="Kanga B."/>
            <person name="Kashin S."/>
            <person name="Khazanovich D."/>
            <person name="Kisner P."/>
            <person name="Lance K."/>
            <person name="Lara M."/>
            <person name="Lee W."/>
            <person name="Lennon N."/>
            <person name="Letendre F."/>
            <person name="LeVine R."/>
            <person name="Lipovsky A."/>
            <person name="Liu X."/>
            <person name="Liu J."/>
            <person name="Liu S."/>
            <person name="Lokyitsang T."/>
            <person name="Lokyitsang Y."/>
            <person name="Lubonja R."/>
            <person name="Lui A."/>
            <person name="MacDonald P."/>
            <person name="Magnisalis V."/>
            <person name="Maru K."/>
            <person name="Matthews C."/>
            <person name="McCusker W."/>
            <person name="McDonough S."/>
            <person name="Mehta T."/>
            <person name="Meldrim J."/>
            <person name="Meneus L."/>
            <person name="Mihai O."/>
            <person name="Mihalev A."/>
            <person name="Mihova T."/>
            <person name="Mittelman R."/>
            <person name="Mlenga V."/>
            <person name="Montmayeur A."/>
            <person name="Mulrain L."/>
            <person name="Navidi A."/>
            <person name="Naylor J."/>
            <person name="Negash T."/>
            <person name="Nguyen T."/>
            <person name="Nguyen N."/>
            <person name="Nicol R."/>
            <person name="Norbu C."/>
            <person name="Norbu N."/>
            <person name="Novod N."/>
            <person name="O'Neill B."/>
            <person name="Osman S."/>
            <person name="Markiewicz E."/>
            <person name="Oyono O.L."/>
            <person name="Patti C."/>
            <person name="Phunkhang P."/>
            <person name="Pierre F."/>
            <person name="Priest M."/>
            <person name="Raghuraman S."/>
            <person name="Rege F."/>
            <person name="Reyes R."/>
            <person name="Rise C."/>
            <person name="Rogov P."/>
            <person name="Ross K."/>
            <person name="Ryan E."/>
            <person name="Settipalli S."/>
            <person name="Shea T."/>
            <person name="Sherpa N."/>
            <person name="Shi L."/>
            <person name="Shih D."/>
            <person name="Sparrow T."/>
            <person name="Spaulding J."/>
            <person name="Stalker J."/>
            <person name="Stange-Thomann N."/>
            <person name="Stavropoulos S."/>
            <person name="Stone C."/>
            <person name="Strader C."/>
            <person name="Tesfaye S."/>
            <person name="Thomson T."/>
            <person name="Thoulutsang Y."/>
            <person name="Thoulutsang D."/>
            <person name="Topham K."/>
            <person name="Topping I."/>
            <person name="Tsamla T."/>
            <person name="Vassiliev H."/>
            <person name="Vo A."/>
            <person name="Wangchuk T."/>
            <person name="Wangdi T."/>
            <person name="Weiand M."/>
            <person name="Wilkinson J."/>
            <person name="Wilson A."/>
            <person name="Yadav S."/>
            <person name="Young G."/>
            <person name="Yu Q."/>
            <person name="Zembek L."/>
            <person name="Zhong D."/>
            <person name="Zimmer A."/>
            <person name="Zwirko Z."/>
            <person name="Jaffe D.B."/>
            <person name="Alvarez P."/>
            <person name="Brockman W."/>
            <person name="Butler J."/>
            <person name="Chin C."/>
            <person name="Gnerre S."/>
            <person name="Grabherr M."/>
            <person name="Kleber M."/>
            <person name="Mauceli E."/>
            <person name="MacCallum I."/>
        </authorList>
    </citation>
    <scope>NUCLEOTIDE SEQUENCE [LARGE SCALE GENOMIC DNA]</scope>
    <source>
        <strain evidence="3">Tucson 15010-1051.87</strain>
    </source>
</reference>
<evidence type="ECO:0000256" key="1">
    <source>
        <dbReference type="SAM" id="MobiDB-lite"/>
    </source>
</evidence>
<dbReference type="InParanoid" id="B4LFW9"/>
<feature type="compositionally biased region" description="Polar residues" evidence="1">
    <location>
        <begin position="307"/>
        <end position="317"/>
    </location>
</feature>
<name>B4LFW9_DROVI</name>
<dbReference type="HOGENOM" id="CLU_834905_0_0_1"/>
<sequence length="333" mass="37614">MDDPALTSQAIAELMREFPSNNGKASYEPQERKINPLGKPNKKFLGRTINTALWHNKRAIERTQASCQQKLQELDDRYERRKTNAFYSHNKKEESYGRRERKSRSRKKLRKRHKSRSTSSESRSRSRSHKKKHKKKHSKFKRRQRRRRSSCSSSSEAAPPAKTADELTVPRPEYYVHSNNLALAMAMAYSQTLFAHQTPANKPHSPASPSSDIIRELMSDEETMKQEIESDTLSIASSSEEVPEIVTIDVSSQDEQSVGDSGTDSESDARNCSSIALLDSGSDELASNSGSDIEIIECDTEPREEQNQLPVESTQQAEPEETLSAPTVDLTDD</sequence>
<feature type="region of interest" description="Disordered" evidence="1">
    <location>
        <begin position="248"/>
        <end position="333"/>
    </location>
</feature>
<gene>
    <name evidence="2" type="primary">Dvir\GJ11576</name>
    <name evidence="2" type="ORF">Dvir_GJ11576</name>
</gene>
<dbReference type="Proteomes" id="UP000008792">
    <property type="component" value="Unassembled WGS sequence"/>
</dbReference>
<feature type="region of interest" description="Disordered" evidence="1">
    <location>
        <begin position="16"/>
        <end position="43"/>
    </location>
</feature>
<keyword evidence="3" id="KW-1185">Reference proteome</keyword>
<feature type="region of interest" description="Disordered" evidence="1">
    <location>
        <begin position="223"/>
        <end position="242"/>
    </location>
</feature>
<feature type="compositionally biased region" description="Polar residues" evidence="1">
    <location>
        <begin position="249"/>
        <end position="274"/>
    </location>
</feature>
<dbReference type="KEGG" id="dvi:6622846"/>
<organism evidence="2 3">
    <name type="scientific">Drosophila virilis</name>
    <name type="common">Fruit fly</name>
    <dbReference type="NCBI Taxonomy" id="7244"/>
    <lineage>
        <taxon>Eukaryota</taxon>
        <taxon>Metazoa</taxon>
        <taxon>Ecdysozoa</taxon>
        <taxon>Arthropoda</taxon>
        <taxon>Hexapoda</taxon>
        <taxon>Insecta</taxon>
        <taxon>Pterygota</taxon>
        <taxon>Neoptera</taxon>
        <taxon>Endopterygota</taxon>
        <taxon>Diptera</taxon>
        <taxon>Brachycera</taxon>
        <taxon>Muscomorpha</taxon>
        <taxon>Ephydroidea</taxon>
        <taxon>Drosophilidae</taxon>
        <taxon>Drosophila</taxon>
    </lineage>
</organism>
<feature type="region of interest" description="Disordered" evidence="1">
    <location>
        <begin position="82"/>
        <end position="165"/>
    </location>
</feature>
<dbReference type="FunCoup" id="B4LFW9">
    <property type="interactions" value="15"/>
</dbReference>
<proteinExistence type="predicted"/>
<dbReference type="OrthoDB" id="6352295at2759"/>
<feature type="compositionally biased region" description="Basic residues" evidence="1">
    <location>
        <begin position="99"/>
        <end position="116"/>
    </location>
</feature>
<feature type="compositionally biased region" description="Polar residues" evidence="1">
    <location>
        <begin position="231"/>
        <end position="240"/>
    </location>
</feature>
<evidence type="ECO:0000313" key="3">
    <source>
        <dbReference type="Proteomes" id="UP000008792"/>
    </source>
</evidence>
<evidence type="ECO:0000313" key="2">
    <source>
        <dbReference type="EMBL" id="EDW70368.2"/>
    </source>
</evidence>